<evidence type="ECO:0000256" key="3">
    <source>
        <dbReference type="ARBA" id="ARBA00022737"/>
    </source>
</evidence>
<gene>
    <name evidence="5" type="primary">5569385</name>
</gene>
<dbReference type="Pfam" id="PF00400">
    <property type="entry name" value="WD40"/>
    <property type="match status" value="5"/>
</dbReference>
<dbReference type="GO" id="GO:0000421">
    <property type="term" value="C:autophagosome membrane"/>
    <property type="evidence" value="ECO:0007669"/>
    <property type="project" value="TreeGrafter"/>
</dbReference>
<dbReference type="Gene3D" id="2.130.10.10">
    <property type="entry name" value="YVTN repeat-like/Quinoprotein amine dehydrogenase"/>
    <property type="match status" value="2"/>
</dbReference>
<dbReference type="InParanoid" id="A0A6I8TKB6"/>
<dbReference type="SMART" id="SM00320">
    <property type="entry name" value="WD40"/>
    <property type="match status" value="7"/>
</dbReference>
<dbReference type="OrthoDB" id="6262491at2759"/>
<dbReference type="AlphaFoldDB" id="A0A6I8TKB6"/>
<dbReference type="InterPro" id="IPR001680">
    <property type="entry name" value="WD40_rpt"/>
</dbReference>
<dbReference type="Proteomes" id="UP000008820">
    <property type="component" value="Chromosome 1"/>
</dbReference>
<sequence length="552" mass="61281">MATGAKQENWRDLIAERLRDRNRNETSRYADIIAYNNRLFDAAAKLRQENLELKIDKKIRDSSGGTAGADLATITNAQIQALEKKILAQQEELTDLHKRKGDHSQMVITLNQKLSELQRTLTEKEKALAEQRAINITITDELEELKTLHVTIKDESLASQLRANAAEDKLRTVQDEYNKVLASLMECKSRLADSMNKENDKFFKEKKARIESELERAIRDIPGPSSLGGIGSEIDRLDFGSDGPPEGIEFKFDAHDGEVNAVRWSPVERVVATGGADRKVKLWDVGKGACEPRGILVGSNQGINSVEFDSTGSSILAASNDFACRVWSVADQRLRHTLTGHSGKVLAAKFLGATLVVTGSHDRTLKIWDLKNRSCTETKFAGSSCNDLVTTDSFSIISGHFDKKIRFWDTRTADCTANDIPMQGKITSLDLSKDGKFLLCSVRDDTINLLDLRQNKIVRTFRHDLYKVGCDWARAAFNTSCQRIAAGAADGSVYIWNVNGPLETVLKDPKSDRDWFFHSGSGASVTAVSWHPFSSVLASVDRAKKCTIWSNA</sequence>
<dbReference type="PANTHER" id="PTHR19878:SF8">
    <property type="entry name" value="AUTOPHAGY-RELATED 16, ISOFORM F"/>
    <property type="match status" value="1"/>
</dbReference>
<accession>A0A6I8TKB6</accession>
<dbReference type="InterPro" id="IPR045160">
    <property type="entry name" value="ATG16"/>
</dbReference>
<dbReference type="PROSITE" id="PS50294">
    <property type="entry name" value="WD_REPEATS_REGION"/>
    <property type="match status" value="2"/>
</dbReference>
<reference evidence="5" key="2">
    <citation type="submission" date="2020-05" db="UniProtKB">
        <authorList>
            <consortium name="EnsemblMetazoa"/>
        </authorList>
    </citation>
    <scope>IDENTIFICATION</scope>
    <source>
        <strain evidence="5">LVP_AGWG</strain>
    </source>
</reference>
<dbReference type="FunCoup" id="A0A6I8TKB6">
    <property type="interactions" value="2463"/>
</dbReference>
<dbReference type="GO" id="GO:0043495">
    <property type="term" value="F:protein-membrane adaptor activity"/>
    <property type="evidence" value="ECO:0007669"/>
    <property type="project" value="TreeGrafter"/>
</dbReference>
<keyword evidence="2" id="KW-0853">WD repeat</keyword>
<keyword evidence="3" id="KW-0677">Repeat</keyword>
<dbReference type="SUPFAM" id="SSF50978">
    <property type="entry name" value="WD40 repeat-like"/>
    <property type="match status" value="1"/>
</dbReference>
<feature type="domain" description="Autophagy-related protein 16" evidence="4">
    <location>
        <begin position="14"/>
        <end position="196"/>
    </location>
</feature>
<dbReference type="GO" id="GO:0034274">
    <property type="term" value="C:Atg12-Atg5-Atg16 complex"/>
    <property type="evidence" value="ECO:0007669"/>
    <property type="project" value="TreeGrafter"/>
</dbReference>
<comment type="similarity">
    <text evidence="1">Belongs to the WD repeat ATG16 family.</text>
</comment>
<dbReference type="InterPro" id="IPR013923">
    <property type="entry name" value="Autophagy-rel_prot_16_dom"/>
</dbReference>
<dbReference type="CDD" id="cd00200">
    <property type="entry name" value="WD40"/>
    <property type="match status" value="1"/>
</dbReference>
<name>A0A6I8TKB6_AEDAE</name>
<protein>
    <recommendedName>
        <fullName evidence="4">Autophagy-related protein 16 domain-containing protein</fullName>
    </recommendedName>
</protein>
<evidence type="ECO:0000256" key="2">
    <source>
        <dbReference type="ARBA" id="ARBA00022574"/>
    </source>
</evidence>
<evidence type="ECO:0000259" key="4">
    <source>
        <dbReference type="Pfam" id="PF08614"/>
    </source>
</evidence>
<dbReference type="InterPro" id="IPR015943">
    <property type="entry name" value="WD40/YVTN_repeat-like_dom_sf"/>
</dbReference>
<dbReference type="InterPro" id="IPR036322">
    <property type="entry name" value="WD40_repeat_dom_sf"/>
</dbReference>
<evidence type="ECO:0000313" key="5">
    <source>
        <dbReference type="EnsemblMetazoa" id="AAEL019779-PA"/>
    </source>
</evidence>
<dbReference type="Pfam" id="PF08614">
    <property type="entry name" value="ATG16"/>
    <property type="match status" value="1"/>
</dbReference>
<dbReference type="GO" id="GO:0000045">
    <property type="term" value="P:autophagosome assembly"/>
    <property type="evidence" value="ECO:0007669"/>
    <property type="project" value="InterPro"/>
</dbReference>
<dbReference type="PRINTS" id="PR00320">
    <property type="entry name" value="GPROTEINBRPT"/>
</dbReference>
<dbReference type="InterPro" id="IPR019775">
    <property type="entry name" value="WD40_repeat_CS"/>
</dbReference>
<dbReference type="PANTHER" id="PTHR19878">
    <property type="entry name" value="AUTOPHAGY PROTEIN 16-LIKE"/>
    <property type="match status" value="1"/>
</dbReference>
<proteinExistence type="inferred from homology"/>
<dbReference type="GO" id="GO:0034045">
    <property type="term" value="C:phagophore assembly site membrane"/>
    <property type="evidence" value="ECO:0007669"/>
    <property type="project" value="TreeGrafter"/>
</dbReference>
<evidence type="ECO:0000256" key="1">
    <source>
        <dbReference type="ARBA" id="ARBA00009271"/>
    </source>
</evidence>
<dbReference type="CDD" id="cd22887">
    <property type="entry name" value="Atg16_CCD"/>
    <property type="match status" value="1"/>
</dbReference>
<dbReference type="EnsemblMetazoa" id="AAEL019779-RA">
    <property type="protein sequence ID" value="AAEL019779-PA"/>
    <property type="gene ID" value="AAEL019779"/>
</dbReference>
<evidence type="ECO:0000313" key="6">
    <source>
        <dbReference type="Proteomes" id="UP000008820"/>
    </source>
</evidence>
<organism evidence="5 6">
    <name type="scientific">Aedes aegypti</name>
    <name type="common">Yellowfever mosquito</name>
    <name type="synonym">Culex aegypti</name>
    <dbReference type="NCBI Taxonomy" id="7159"/>
    <lineage>
        <taxon>Eukaryota</taxon>
        <taxon>Metazoa</taxon>
        <taxon>Ecdysozoa</taxon>
        <taxon>Arthropoda</taxon>
        <taxon>Hexapoda</taxon>
        <taxon>Insecta</taxon>
        <taxon>Pterygota</taxon>
        <taxon>Neoptera</taxon>
        <taxon>Endopterygota</taxon>
        <taxon>Diptera</taxon>
        <taxon>Nematocera</taxon>
        <taxon>Culicoidea</taxon>
        <taxon>Culicidae</taxon>
        <taxon>Culicinae</taxon>
        <taxon>Aedini</taxon>
        <taxon>Aedes</taxon>
        <taxon>Stegomyia</taxon>
    </lineage>
</organism>
<reference evidence="5 6" key="1">
    <citation type="submission" date="2017-06" db="EMBL/GenBank/DDBJ databases">
        <title>Aedes aegypti genome working group (AGWG) sequencing and assembly.</title>
        <authorList>
            <consortium name="Aedes aegypti Genome Working Group (AGWG)"/>
            <person name="Matthews B.J."/>
        </authorList>
    </citation>
    <scope>NUCLEOTIDE SEQUENCE [LARGE SCALE GENOMIC DNA]</scope>
    <source>
        <strain evidence="5 6">LVP_AGWG</strain>
    </source>
</reference>
<dbReference type="PROSITE" id="PS00678">
    <property type="entry name" value="WD_REPEATS_1"/>
    <property type="match status" value="2"/>
</dbReference>
<dbReference type="PROSITE" id="PS50082">
    <property type="entry name" value="WD_REPEATS_2"/>
    <property type="match status" value="3"/>
</dbReference>
<dbReference type="InterPro" id="IPR020472">
    <property type="entry name" value="WD40_PAC1"/>
</dbReference>
<keyword evidence="6" id="KW-1185">Reference proteome</keyword>